<evidence type="ECO:0000313" key="1">
    <source>
        <dbReference type="EMBL" id="AWL56522.1"/>
    </source>
</evidence>
<keyword evidence="4" id="KW-1185">Reference proteome</keyword>
<dbReference type="AlphaFoldDB" id="A0AAI8NM95"/>
<organism evidence="2 3">
    <name type="scientific">Klebsiella quasipneumoniae</name>
    <dbReference type="NCBI Taxonomy" id="1463165"/>
    <lineage>
        <taxon>Bacteria</taxon>
        <taxon>Pseudomonadati</taxon>
        <taxon>Pseudomonadota</taxon>
        <taxon>Gammaproteobacteria</taxon>
        <taxon>Enterobacterales</taxon>
        <taxon>Enterobacteriaceae</taxon>
        <taxon>Klebsiella/Raoultella group</taxon>
        <taxon>Klebsiella</taxon>
        <taxon>Klebsiella pneumoniae complex</taxon>
    </lineage>
</organism>
<dbReference type="EMBL" id="CP029443">
    <property type="protein sequence ID" value="AWL56522.1"/>
    <property type="molecule type" value="Genomic_DNA"/>
</dbReference>
<name>A0AAI8NM95_9ENTR</name>
<dbReference type="Proteomes" id="UP000245760">
    <property type="component" value="Chromosome"/>
</dbReference>
<dbReference type="EMBL" id="CP029432">
    <property type="protein sequence ID" value="AWL64089.1"/>
    <property type="molecule type" value="Genomic_DNA"/>
</dbReference>
<reference evidence="3 4" key="1">
    <citation type="submission" date="2018-05" db="EMBL/GenBank/DDBJ databases">
        <title>Klebsiella quasipneumonaiae provides a window into carbapenemase gene transfer, plasmid rearrangements and nosocomial acquisition from the hospital environment.</title>
        <authorList>
            <person name="Mathers A.J."/>
            <person name="Vegesana K."/>
            <person name="Stoesser N."/>
            <person name="Crook D."/>
            <person name="Vaughan A."/>
            <person name="Barry K."/>
            <person name="Parikh H."/>
            <person name="Sebra R."/>
            <person name="Kotay S."/>
            <person name="Walker A.S."/>
            <person name="Sheppard A.E."/>
        </authorList>
    </citation>
    <scope>NUCLEOTIDE SEQUENCE [LARGE SCALE GENOMIC DNA]</scope>
    <source>
        <strain evidence="1 4">CAV1947</strain>
        <strain evidence="2 3">CAV2018</strain>
    </source>
</reference>
<evidence type="ECO:0000313" key="2">
    <source>
        <dbReference type="EMBL" id="AWL64089.1"/>
    </source>
</evidence>
<dbReference type="Proteomes" id="UP000245649">
    <property type="component" value="Chromosome"/>
</dbReference>
<evidence type="ECO:0000313" key="4">
    <source>
        <dbReference type="Proteomes" id="UP000245760"/>
    </source>
</evidence>
<gene>
    <name evidence="2" type="ORF">DKC00_21165</name>
    <name evidence="1" type="ORF">DKC11_12010</name>
</gene>
<protein>
    <submittedName>
        <fullName evidence="2">Uncharacterized protein</fullName>
    </submittedName>
</protein>
<sequence>MGIILYSVKHLSASVPDGAALIRPTDCVGRIRHSCRHPARTLQHYLVIRLWASFSAASTV</sequence>
<proteinExistence type="predicted"/>
<accession>A0AAI8NM95</accession>
<evidence type="ECO:0000313" key="3">
    <source>
        <dbReference type="Proteomes" id="UP000245649"/>
    </source>
</evidence>